<organism evidence="1 2">
    <name type="scientific">Arundinibacter roseus</name>
    <dbReference type="NCBI Taxonomy" id="2070510"/>
    <lineage>
        <taxon>Bacteria</taxon>
        <taxon>Pseudomonadati</taxon>
        <taxon>Bacteroidota</taxon>
        <taxon>Cytophagia</taxon>
        <taxon>Cytophagales</taxon>
        <taxon>Spirosomataceae</taxon>
        <taxon>Arundinibacter</taxon>
    </lineage>
</organism>
<protein>
    <submittedName>
        <fullName evidence="1">Gliding motility-associated C-terminal domain-containing protein</fullName>
    </submittedName>
</protein>
<gene>
    <name evidence="1" type="ORF">EZE20_22675</name>
</gene>
<accession>A0A4R4JWJ5</accession>
<keyword evidence="2" id="KW-1185">Reference proteome</keyword>
<dbReference type="AlphaFoldDB" id="A0A4R4JWJ5"/>
<dbReference type="OrthoDB" id="1488158at2"/>
<dbReference type="EMBL" id="SMJU01000021">
    <property type="protein sequence ID" value="TDB59138.1"/>
    <property type="molecule type" value="Genomic_DNA"/>
</dbReference>
<dbReference type="InterPro" id="IPR026341">
    <property type="entry name" value="T9SS_type_B"/>
</dbReference>
<dbReference type="NCBIfam" id="TIGR04131">
    <property type="entry name" value="Bac_Flav_CTERM"/>
    <property type="match status" value="1"/>
</dbReference>
<proteinExistence type="predicted"/>
<dbReference type="Proteomes" id="UP000295706">
    <property type="component" value="Unassembled WGS sequence"/>
</dbReference>
<name>A0A4R4JWJ5_9BACT</name>
<sequence length="784" mass="83170">MKKKLRNYISILWILLVLPGLTSGRGIAESVDDTCQVAAPKLSAASDTSCAGRPVLLWATGCDGQVLWSNGLKGDTIVSRPATTRTYKAVCQTGTCVSDSSAPITVTIPIPDIPTIHTLTPAICAGGSATLLASGCPGEVVWSNGSVGKEITVRPTQSTVYTAICRTGTLQCISCFAEPLEIKLVDSVRPLLVSSKSTVCANDSLSLRVIGCPGTIRWSDTSGNTSSVRNERPLTTTTYEAVCQVGTCSYATNLVSVEVAPPTAPTIEATKYVICEGESVAITATGCSGIVEWSNGQTGTNLALVPTQTTTLTASCRVGSCSSGPSEALTLSLSPQAPKPLVTNRTNECPYQTLDLMTTLTTTPRTPGGQFEFRTAPSVEADLVAHPAVSGAGTYYVFERTQASCYSEPAAVTVTINACVAPVPVCSYFPATVAIVQDSTRGSNNIQLRAIVGGMATGGLWSTTGAGTFGSADSLKTTYIPSEADRLNPSVSFTFTTQDPDAEGPCPAAQATLQTRIPAQIIPTVEMLGLSMEVHKQTPLAAQLHEVTYRLQVKNMGTSRLTDVQVRTDLGQAFAGAIMVGKPLVKTVAGFMPNTQFDGQRNTQLLDSTGSDLPVGTTRTIDLTVQINTNGLQNRVFATQALASALDVNGTVCRDLSTNGFLVDPDLDGDPGNNQELTFLTLLSPESEDNELFIPEGFSPNNDGINDLFVIQNVPEQVDVALEVYNRWGQMVYKNDSYKNDWNGKADRGVLAGSQEKGLPDGSYFYLIRLSNGREYIRFMTITR</sequence>
<comment type="caution">
    <text evidence="1">The sequence shown here is derived from an EMBL/GenBank/DDBJ whole genome shotgun (WGS) entry which is preliminary data.</text>
</comment>
<reference evidence="1 2" key="1">
    <citation type="submission" date="2019-02" db="EMBL/GenBank/DDBJ databases">
        <title>Arundinibacter roseus gen. nov., sp. nov., a new member of the family Cytophagaceae.</title>
        <authorList>
            <person name="Szuroczki S."/>
            <person name="Khayer B."/>
            <person name="Sproer C."/>
            <person name="Toumi M."/>
            <person name="Szabo A."/>
            <person name="Felfoldi T."/>
            <person name="Schumann P."/>
            <person name="Toth E."/>
        </authorList>
    </citation>
    <scope>NUCLEOTIDE SEQUENCE [LARGE SCALE GENOMIC DNA]</scope>
    <source>
        <strain evidence="1 2">DMA-k-7a</strain>
    </source>
</reference>
<dbReference type="RefSeq" id="WP_132122076.1">
    <property type="nucleotide sequence ID" value="NZ_SMJU01000021.1"/>
</dbReference>
<evidence type="ECO:0000313" key="2">
    <source>
        <dbReference type="Proteomes" id="UP000295706"/>
    </source>
</evidence>
<dbReference type="Pfam" id="PF13585">
    <property type="entry name" value="CHU_C"/>
    <property type="match status" value="1"/>
</dbReference>
<evidence type="ECO:0000313" key="1">
    <source>
        <dbReference type="EMBL" id="TDB59138.1"/>
    </source>
</evidence>